<feature type="domain" description="Tyrosine specific protein phosphatases" evidence="6">
    <location>
        <begin position="106"/>
        <end position="191"/>
    </location>
</feature>
<feature type="region of interest" description="Disordered" evidence="5">
    <location>
        <begin position="25"/>
        <end position="68"/>
    </location>
</feature>
<dbReference type="PhylomeDB" id="A0A0D2VM50"/>
<protein>
    <recommendedName>
        <fullName evidence="2">protein-tyrosine-phosphatase</fullName>
        <ecNumber evidence="2">3.1.3.48</ecNumber>
    </recommendedName>
</protein>
<dbReference type="InterPro" id="IPR016130">
    <property type="entry name" value="Tyr_Pase_AS"/>
</dbReference>
<dbReference type="GO" id="GO:0004725">
    <property type="term" value="F:protein tyrosine phosphatase activity"/>
    <property type="evidence" value="ECO:0007669"/>
    <property type="project" value="UniProtKB-EC"/>
</dbReference>
<keyword evidence="4" id="KW-0904">Protein phosphatase</keyword>
<reference evidence="8" key="1">
    <citation type="submission" date="2011-02" db="EMBL/GenBank/DDBJ databases">
        <title>The Genome Sequence of Capsaspora owczarzaki ATCC 30864.</title>
        <authorList>
            <person name="Russ C."/>
            <person name="Cuomo C."/>
            <person name="Burger G."/>
            <person name="Gray M.W."/>
            <person name="Holland P.W.H."/>
            <person name="King N."/>
            <person name="Lang F.B.F."/>
            <person name="Roger A.J."/>
            <person name="Ruiz-Trillo I."/>
            <person name="Young S.K."/>
            <person name="Zeng Q."/>
            <person name="Gargeya S."/>
            <person name="Alvarado L."/>
            <person name="Berlin A."/>
            <person name="Chapman S.B."/>
            <person name="Chen Z."/>
            <person name="Freedman E."/>
            <person name="Gellesch M."/>
            <person name="Goldberg J."/>
            <person name="Griggs A."/>
            <person name="Gujja S."/>
            <person name="Heilman E."/>
            <person name="Heiman D."/>
            <person name="Howarth C."/>
            <person name="Mehta T."/>
            <person name="Neiman D."/>
            <person name="Pearson M."/>
            <person name="Roberts A."/>
            <person name="Saif S."/>
            <person name="Shea T."/>
            <person name="Shenoy N."/>
            <person name="Sisk P."/>
            <person name="Stolte C."/>
            <person name="Sykes S."/>
            <person name="White J."/>
            <person name="Yandava C."/>
            <person name="Haas B."/>
            <person name="Nusbaum C."/>
            <person name="Birren B."/>
        </authorList>
    </citation>
    <scope>NUCLEOTIDE SEQUENCE</scope>
    <source>
        <strain evidence="8">ATCC 30864</strain>
    </source>
</reference>
<dbReference type="InterPro" id="IPR000387">
    <property type="entry name" value="Tyr_Pase_dom"/>
</dbReference>
<evidence type="ECO:0000313" key="8">
    <source>
        <dbReference type="Proteomes" id="UP000008743"/>
    </source>
</evidence>
<dbReference type="Proteomes" id="UP000008743">
    <property type="component" value="Unassembled WGS sequence"/>
</dbReference>
<dbReference type="CDD" id="cd14498">
    <property type="entry name" value="DSP"/>
    <property type="match status" value="1"/>
</dbReference>
<dbReference type="InterPro" id="IPR029021">
    <property type="entry name" value="Prot-tyrosine_phosphatase-like"/>
</dbReference>
<dbReference type="STRING" id="595528.A0A0D2VM50"/>
<dbReference type="RefSeq" id="XP_004349112.1">
    <property type="nucleotide sequence ID" value="XM_004349062.2"/>
</dbReference>
<dbReference type="Pfam" id="PF00782">
    <property type="entry name" value="DSPc"/>
    <property type="match status" value="1"/>
</dbReference>
<dbReference type="PROSITE" id="PS00383">
    <property type="entry name" value="TYR_PHOSPHATASE_1"/>
    <property type="match status" value="1"/>
</dbReference>
<evidence type="ECO:0000313" key="7">
    <source>
        <dbReference type="EMBL" id="KJE91197.1"/>
    </source>
</evidence>
<dbReference type="InParanoid" id="A0A0D2VM50"/>
<feature type="compositionally biased region" description="Low complexity" evidence="5">
    <location>
        <begin position="42"/>
        <end position="57"/>
    </location>
</feature>
<evidence type="ECO:0000256" key="3">
    <source>
        <dbReference type="ARBA" id="ARBA00022801"/>
    </source>
</evidence>
<accession>A0A0D2VM50</accession>
<dbReference type="PANTHER" id="PTHR45848:SF4">
    <property type="entry name" value="DUAL SPECIFICITY PROTEIN PHOSPHATASE 12"/>
    <property type="match status" value="1"/>
</dbReference>
<evidence type="ECO:0000256" key="5">
    <source>
        <dbReference type="SAM" id="MobiDB-lite"/>
    </source>
</evidence>
<organism evidence="7 8">
    <name type="scientific">Capsaspora owczarzaki (strain ATCC 30864)</name>
    <dbReference type="NCBI Taxonomy" id="595528"/>
    <lineage>
        <taxon>Eukaryota</taxon>
        <taxon>Filasterea</taxon>
        <taxon>Capsaspora</taxon>
    </lineage>
</organism>
<dbReference type="eggNOG" id="KOG1716">
    <property type="taxonomic scope" value="Eukaryota"/>
</dbReference>
<dbReference type="PANTHER" id="PTHR45848">
    <property type="entry name" value="DUAL SPECIFICITY PROTEIN PHOSPHATASE 12 FAMILY MEMBER"/>
    <property type="match status" value="1"/>
</dbReference>
<keyword evidence="8" id="KW-1185">Reference proteome</keyword>
<evidence type="ECO:0000256" key="2">
    <source>
        <dbReference type="ARBA" id="ARBA00013064"/>
    </source>
</evidence>
<sequence length="427" mass="47383">MHYIIPNLYLGDYSDYLRVRRGRHLPQPENSESGGGDGAGVGLSSSSSSSTTSGNNSDSDEESSYYQGPAADVPPITHVLTMLPNTSTVHPPMSQLAFDIKDTSDADILSLLPQCIHFLDGALSRNQAVLVHCFAGVSRSATVVVAYIMTLANRLCSPATAPAARRLLGLDIPPQDRATRLHAVAINEELTAPLTVDEAIERVRKCRDFISPNDGFRDQLNLFQGMGYKVDTKSSLYKWHAVYTMSLSKKWRDAFTTHVARFGVDLPRHAPSGIACRACSHMLCLDEHVIGHPVSENLDMQHQWLSQLNGPDMEGSTFLEEIRTSVRDCRQIYVEPMRWMKPQLTRGIEPAHKLGTDESRSPDRFWVKLHCPGCDSHVGLFNIELSFNKCPGCDLLRSRGFILLPDRVDHRQADILSKLHVSVPQPS</sequence>
<dbReference type="PROSITE" id="PS50056">
    <property type="entry name" value="TYR_PHOSPHATASE_2"/>
    <property type="match status" value="1"/>
</dbReference>
<gene>
    <name evidence="7" type="ORF">CAOG_002362</name>
</gene>
<dbReference type="SUPFAM" id="SSF52799">
    <property type="entry name" value="(Phosphotyrosine protein) phosphatases II"/>
    <property type="match status" value="1"/>
</dbReference>
<keyword evidence="3" id="KW-0378">Hydrolase</keyword>
<dbReference type="SMART" id="SM00195">
    <property type="entry name" value="DSPc"/>
    <property type="match status" value="1"/>
</dbReference>
<dbReference type="EMBL" id="KE346362">
    <property type="protein sequence ID" value="KJE91197.1"/>
    <property type="molecule type" value="Genomic_DNA"/>
</dbReference>
<dbReference type="EC" id="3.1.3.48" evidence="2"/>
<proteinExistence type="inferred from homology"/>
<comment type="similarity">
    <text evidence="1">Belongs to the protein-tyrosine phosphatase family. Non-receptor class dual specificity subfamily.</text>
</comment>
<evidence type="ECO:0000259" key="6">
    <source>
        <dbReference type="PROSITE" id="PS50056"/>
    </source>
</evidence>
<dbReference type="InterPro" id="IPR020422">
    <property type="entry name" value="TYR_PHOSPHATASE_DUAL_dom"/>
</dbReference>
<name>A0A0D2VM50_CAPO3</name>
<dbReference type="OrthoDB" id="2017893at2759"/>
<dbReference type="GO" id="GO:0008138">
    <property type="term" value="F:protein tyrosine/serine/threonine phosphatase activity"/>
    <property type="evidence" value="ECO:0007669"/>
    <property type="project" value="TreeGrafter"/>
</dbReference>
<dbReference type="InterPro" id="IPR000340">
    <property type="entry name" value="Dual-sp_phosphatase_cat-dom"/>
</dbReference>
<evidence type="ECO:0000256" key="1">
    <source>
        <dbReference type="ARBA" id="ARBA00008601"/>
    </source>
</evidence>
<dbReference type="AlphaFoldDB" id="A0A0D2VM50"/>
<dbReference type="Gene3D" id="3.90.190.10">
    <property type="entry name" value="Protein tyrosine phosphatase superfamily"/>
    <property type="match status" value="1"/>
</dbReference>
<evidence type="ECO:0000256" key="4">
    <source>
        <dbReference type="ARBA" id="ARBA00022912"/>
    </source>
</evidence>